<organism evidence="13 14">
    <name type="scientific">Manganibacter manganicus</name>
    <dbReference type="NCBI Taxonomy" id="1873176"/>
    <lineage>
        <taxon>Bacteria</taxon>
        <taxon>Pseudomonadati</taxon>
        <taxon>Pseudomonadota</taxon>
        <taxon>Alphaproteobacteria</taxon>
        <taxon>Hyphomicrobiales</taxon>
        <taxon>Phyllobacteriaceae</taxon>
        <taxon>Manganibacter</taxon>
    </lineage>
</organism>
<evidence type="ECO:0000256" key="12">
    <source>
        <dbReference type="HAMAP-Rule" id="MF_00486"/>
    </source>
</evidence>
<dbReference type="GO" id="GO:0005737">
    <property type="term" value="C:cytoplasm"/>
    <property type="evidence" value="ECO:0007669"/>
    <property type="project" value="UniProtKB-SubCell"/>
</dbReference>
<evidence type="ECO:0000256" key="1">
    <source>
        <dbReference type="ARBA" id="ARBA00004058"/>
    </source>
</evidence>
<comment type="caution">
    <text evidence="13">The sequence shown here is derived from an EMBL/GenBank/DDBJ whole genome shotgun (WGS) entry which is preliminary data.</text>
</comment>
<evidence type="ECO:0000256" key="5">
    <source>
        <dbReference type="ARBA" id="ARBA00012765"/>
    </source>
</evidence>
<dbReference type="GO" id="GO:0018759">
    <property type="term" value="F:methenyltetrahydromethanopterin cyclohydrolase activity"/>
    <property type="evidence" value="ECO:0007669"/>
    <property type="project" value="UniProtKB-UniRule"/>
</dbReference>
<evidence type="ECO:0000313" key="13">
    <source>
        <dbReference type="EMBL" id="OQM75008.1"/>
    </source>
</evidence>
<accession>A0A1V8RPB6</accession>
<evidence type="ECO:0000256" key="10">
    <source>
        <dbReference type="ARBA" id="ARBA00030468"/>
    </source>
</evidence>
<evidence type="ECO:0000313" key="14">
    <source>
        <dbReference type="Proteomes" id="UP000191905"/>
    </source>
</evidence>
<evidence type="ECO:0000256" key="8">
    <source>
        <dbReference type="ARBA" id="ARBA00022563"/>
    </source>
</evidence>
<dbReference type="GO" id="GO:0046294">
    <property type="term" value="P:formaldehyde catabolic process"/>
    <property type="evidence" value="ECO:0007669"/>
    <property type="project" value="UniProtKB-UniRule"/>
</dbReference>
<evidence type="ECO:0000256" key="11">
    <source>
        <dbReference type="ARBA" id="ARBA00048684"/>
    </source>
</evidence>
<dbReference type="SUPFAM" id="SSF56199">
    <property type="entry name" value="Methenyltetrahydromethanopterin cyclohydrolase"/>
    <property type="match status" value="1"/>
</dbReference>
<dbReference type="EC" id="3.5.4.27" evidence="5 12"/>
<dbReference type="OrthoDB" id="241529at2"/>
<keyword evidence="7 12" id="KW-0963">Cytoplasm</keyword>
<comment type="subcellular location">
    <subcellularLocation>
        <location evidence="2 12">Cytoplasm</location>
    </subcellularLocation>
</comment>
<dbReference type="InterPro" id="IPR003209">
    <property type="entry name" value="METHMP_CycHdrlase"/>
</dbReference>
<gene>
    <name evidence="12" type="primary">mch</name>
    <name evidence="13" type="ORF">BFN67_20565</name>
</gene>
<comment type="similarity">
    <text evidence="4 12">Belongs to the MCH family.</text>
</comment>
<keyword evidence="14" id="KW-1185">Reference proteome</keyword>
<dbReference type="Pfam" id="PF02289">
    <property type="entry name" value="MCH"/>
    <property type="match status" value="1"/>
</dbReference>
<evidence type="ECO:0000256" key="4">
    <source>
        <dbReference type="ARBA" id="ARBA00006902"/>
    </source>
</evidence>
<evidence type="ECO:0000256" key="9">
    <source>
        <dbReference type="ARBA" id="ARBA00022801"/>
    </source>
</evidence>
<dbReference type="RefSeq" id="WP_080920214.1">
    <property type="nucleotide sequence ID" value="NZ_MDET01000022.1"/>
</dbReference>
<reference evidence="13 14" key="1">
    <citation type="journal article" date="2016" name="Int. J. Syst. Evol. Microbiol.">
        <title>Pseudaminobacter manganicus sp. nov., isolated from sludge of a manganese mine.</title>
        <authorList>
            <person name="Li J."/>
            <person name="Huang J."/>
            <person name="Liao S."/>
            <person name="Wang G."/>
        </authorList>
    </citation>
    <scope>NUCLEOTIDE SEQUENCE [LARGE SCALE GENOMIC DNA]</scope>
    <source>
        <strain evidence="13 14">JH-7</strain>
    </source>
</reference>
<dbReference type="CDD" id="cd00545">
    <property type="entry name" value="MCH"/>
    <property type="match status" value="1"/>
</dbReference>
<comment type="catalytic activity">
    <reaction evidence="11 12">
        <text>5,10-methenyl-5,6,7,8-tetrahydromethanopterin + H2O = N(5)-formyl-5,6,7,8-tetrahydromethanopterin + H(+)</text>
        <dbReference type="Rhea" id="RHEA:19053"/>
        <dbReference type="ChEBI" id="CHEBI:15377"/>
        <dbReference type="ChEBI" id="CHEBI:15378"/>
        <dbReference type="ChEBI" id="CHEBI:58018"/>
        <dbReference type="ChEBI" id="CHEBI:58337"/>
        <dbReference type="EC" id="3.5.4.27"/>
    </reaction>
</comment>
<dbReference type="Gene3D" id="3.30.1030.10">
    <property type="entry name" value="Methenyltetrahydromethanopterin Cyclohydrolase, Chain A, domain 2"/>
    <property type="match status" value="1"/>
</dbReference>
<comment type="function">
    <text evidence="1 12">Catalyzes the hydrolysis of methenyl-H(4)MPT(+) to 5-formyl-H(4)MPT.</text>
</comment>
<dbReference type="GO" id="GO:0006730">
    <property type="term" value="P:one-carbon metabolic process"/>
    <property type="evidence" value="ECO:0007669"/>
    <property type="project" value="UniProtKB-UniRule"/>
</dbReference>
<proteinExistence type="inferred from homology"/>
<dbReference type="HAMAP" id="MF_00486">
    <property type="entry name" value="McH"/>
    <property type="match status" value="1"/>
</dbReference>
<name>A0A1V8RPB6_9HYPH</name>
<evidence type="ECO:0000256" key="3">
    <source>
        <dbReference type="ARBA" id="ARBA00005087"/>
    </source>
</evidence>
<dbReference type="STRING" id="1873176.BFN67_20565"/>
<sequence>MKDGSAMLNDNARQIAERMKRDAERLRVTVSTGPRGECLIDAGAKAPGSLEAGLAMAEAAMGGLGRIATVMERGGTRYPLAVQVGSSQPAVACLGSQYAGWNLSAGDYFAMGSGPARALARVEPLYEKFAYRDKAASALLILETAKPPPEAVVDKVAKATGITADKLTFLYAPTQSLAGTVQIVARVLEVALHKANDLGFPLDDIAEGVGIAPVPAPHPDFLTAMGRTNDAIIYGGSVQLFVRGSAAAARELAEALPSRASRDFGQPFAEIFKRFKGDFYAIDPLLFSPAEIVVSAIDSGDTFRAGGRDLAMLERSLG</sequence>
<evidence type="ECO:0000256" key="7">
    <source>
        <dbReference type="ARBA" id="ARBA00022490"/>
    </source>
</evidence>
<comment type="pathway">
    <text evidence="3 12">One-carbon metabolism; formaldehyde degradation; formate from formaldehyde (H(4)MPT route): step 3/5.</text>
</comment>
<dbReference type="Proteomes" id="UP000191905">
    <property type="component" value="Unassembled WGS sequence"/>
</dbReference>
<protein>
    <recommendedName>
        <fullName evidence="6 12">Methenyltetrahydromethanopterin cyclohydrolase</fullName>
        <ecNumber evidence="5 12">3.5.4.27</ecNumber>
    </recommendedName>
    <alternativeName>
        <fullName evidence="10 12">Methenyl-H4MPT cyclohydrolase</fullName>
    </alternativeName>
</protein>
<keyword evidence="9 12" id="KW-0378">Hydrolase</keyword>
<keyword evidence="8 12" id="KW-0554">One-carbon metabolism</keyword>
<dbReference type="UniPathway" id="UPA00562">
    <property type="reaction ID" value="UER00703"/>
</dbReference>
<dbReference type="EMBL" id="MDET01000022">
    <property type="protein sequence ID" value="OQM75008.1"/>
    <property type="molecule type" value="Genomic_DNA"/>
</dbReference>
<dbReference type="AlphaFoldDB" id="A0A1V8RPB6"/>
<dbReference type="NCBIfam" id="TIGR03120">
    <property type="entry name" value="one_C_mch"/>
    <property type="match status" value="1"/>
</dbReference>
<evidence type="ECO:0000256" key="6">
    <source>
        <dbReference type="ARBA" id="ARBA00020597"/>
    </source>
</evidence>
<evidence type="ECO:0000256" key="2">
    <source>
        <dbReference type="ARBA" id="ARBA00004496"/>
    </source>
</evidence>
<dbReference type="Gene3D" id="3.10.340.11">
    <property type="entry name" value="Methenyltetrahydromethanopterin Cyclohydrolase, Chain A, domain 1"/>
    <property type="match status" value="1"/>
</dbReference>